<evidence type="ECO:0000313" key="2">
    <source>
        <dbReference type="EMBL" id="EFB77332.1"/>
    </source>
</evidence>
<keyword evidence="1" id="KW-1133">Transmembrane helix</keyword>
<name>D1PIH3_9FIRM</name>
<protein>
    <submittedName>
        <fullName evidence="2">Uncharacterized protein</fullName>
    </submittedName>
</protein>
<dbReference type="OrthoDB" id="10002996at2"/>
<dbReference type="Proteomes" id="UP000003438">
    <property type="component" value="Unassembled WGS sequence"/>
</dbReference>
<organism evidence="2 3">
    <name type="scientific">Subdoligranulum variabile DSM 15176</name>
    <dbReference type="NCBI Taxonomy" id="411471"/>
    <lineage>
        <taxon>Bacteria</taxon>
        <taxon>Bacillati</taxon>
        <taxon>Bacillota</taxon>
        <taxon>Clostridia</taxon>
        <taxon>Eubacteriales</taxon>
        <taxon>Oscillospiraceae</taxon>
        <taxon>Subdoligranulum</taxon>
    </lineage>
</organism>
<sequence>MTPDRDEALLRQALQEGLHPAETDLWSAVAEALPAGEKRQKRRTRALRLAVCIGAPLLLAAGALLGRAQFSNLRTNPRPSFAPENNTGYAIQYDQTAYQLPDKLMDSLMAHYNDEWDADGVPPMETYLSGRDLPPSGPGGHGYSSWADLTEATGLPLAQSDLLDSGTPMDNSFYVSPVTAEIPRPDNLETMSLEEVNAFYKAYYEDCNRLAGAWPAGFSVEWEEDAPLQLFPRRMDMLENGYTIETQAYVLLASEDRPAGTSLAGHQVYFAKKDGLVWEVEEYTTPSGITALLPVCTSNGKTSPYLNSYVFFELNGIFYRLDVTPYSGYGNTGDAGAAARNVLKEVLDSFTPAA</sequence>
<dbReference type="AlphaFoldDB" id="D1PIH3"/>
<gene>
    <name evidence="2" type="ORF">SUBVAR_04138</name>
</gene>
<proteinExistence type="predicted"/>
<dbReference type="STRING" id="411471.SUBVAR_04138"/>
<keyword evidence="1" id="KW-0472">Membrane</keyword>
<dbReference type="RefSeq" id="WP_007045585.1">
    <property type="nucleotide sequence ID" value="NZ_GG704769.1"/>
</dbReference>
<feature type="transmembrane region" description="Helical" evidence="1">
    <location>
        <begin position="46"/>
        <end position="66"/>
    </location>
</feature>
<dbReference type="HOGENOM" id="CLU_782856_0_0_9"/>
<keyword evidence="3" id="KW-1185">Reference proteome</keyword>
<dbReference type="EMBL" id="ACBY02000011">
    <property type="protein sequence ID" value="EFB77332.1"/>
    <property type="molecule type" value="Genomic_DNA"/>
</dbReference>
<comment type="caution">
    <text evidence="2">The sequence shown here is derived from an EMBL/GenBank/DDBJ whole genome shotgun (WGS) entry which is preliminary data.</text>
</comment>
<accession>D1PIH3</accession>
<keyword evidence="1" id="KW-0812">Transmembrane</keyword>
<reference evidence="2" key="1">
    <citation type="submission" date="2009-12" db="EMBL/GenBank/DDBJ databases">
        <authorList>
            <person name="Weinstock G."/>
            <person name="Sodergren E."/>
            <person name="Clifton S."/>
            <person name="Fulton L."/>
            <person name="Fulton B."/>
            <person name="Courtney L."/>
            <person name="Fronick C."/>
            <person name="Harrison M."/>
            <person name="Strong C."/>
            <person name="Farmer C."/>
            <person name="Delahaunty K."/>
            <person name="Markovic C."/>
            <person name="Hall O."/>
            <person name="Minx P."/>
            <person name="Tomlinson C."/>
            <person name="Mitreva M."/>
            <person name="Nelson J."/>
            <person name="Hou S."/>
            <person name="Wollam A."/>
            <person name="Pepin K.H."/>
            <person name="Johnson M."/>
            <person name="Bhonagiri V."/>
            <person name="Nash W.E."/>
            <person name="Warren W."/>
            <person name="Chinwalla A."/>
            <person name="Mardis E.R."/>
            <person name="Wilson R.K."/>
        </authorList>
    </citation>
    <scope>NUCLEOTIDE SEQUENCE [LARGE SCALE GENOMIC DNA]</scope>
    <source>
        <strain evidence="2">DSM 15176</strain>
    </source>
</reference>
<evidence type="ECO:0000313" key="3">
    <source>
        <dbReference type="Proteomes" id="UP000003438"/>
    </source>
</evidence>
<evidence type="ECO:0000256" key="1">
    <source>
        <dbReference type="SAM" id="Phobius"/>
    </source>
</evidence>